<dbReference type="PANTHER" id="PTHR42877:SF6">
    <property type="entry name" value="MONOOXYGENASE, PUTATIVE (AFU_ORTHOLOGUE AFUA_3G15050)-RELATED"/>
    <property type="match status" value="1"/>
</dbReference>
<reference evidence="3 4" key="1">
    <citation type="submission" date="2014-04" db="EMBL/GenBank/DDBJ databases">
        <authorList>
            <consortium name="DOE Joint Genome Institute"/>
            <person name="Kuo A."/>
            <person name="Martino E."/>
            <person name="Perotto S."/>
            <person name="Kohler A."/>
            <person name="Nagy L.G."/>
            <person name="Floudas D."/>
            <person name="Copeland A."/>
            <person name="Barry K.W."/>
            <person name="Cichocki N."/>
            <person name="Veneault-Fourrey C."/>
            <person name="LaButti K."/>
            <person name="Lindquist E.A."/>
            <person name="Lipzen A."/>
            <person name="Lundell T."/>
            <person name="Morin E."/>
            <person name="Murat C."/>
            <person name="Sun H."/>
            <person name="Tunlid A."/>
            <person name="Henrissat B."/>
            <person name="Grigoriev I.V."/>
            <person name="Hibbett D.S."/>
            <person name="Martin F."/>
            <person name="Nordberg H.P."/>
            <person name="Cantor M.N."/>
            <person name="Hua S.X."/>
        </authorList>
    </citation>
    <scope>NUCLEOTIDE SEQUENCE [LARGE SCALE GENOMIC DNA]</scope>
    <source>
        <strain evidence="3 4">Zn</strain>
    </source>
</reference>
<gene>
    <name evidence="3" type="ORF">OIDMADRAFT_61290</name>
</gene>
<evidence type="ECO:0000256" key="2">
    <source>
        <dbReference type="SAM" id="MobiDB-lite"/>
    </source>
</evidence>
<dbReference type="AlphaFoldDB" id="A0A0C3GTE6"/>
<reference evidence="4" key="2">
    <citation type="submission" date="2015-01" db="EMBL/GenBank/DDBJ databases">
        <title>Evolutionary Origins and Diversification of the Mycorrhizal Mutualists.</title>
        <authorList>
            <consortium name="DOE Joint Genome Institute"/>
            <consortium name="Mycorrhizal Genomics Consortium"/>
            <person name="Kohler A."/>
            <person name="Kuo A."/>
            <person name="Nagy L.G."/>
            <person name="Floudas D."/>
            <person name="Copeland A."/>
            <person name="Barry K.W."/>
            <person name="Cichocki N."/>
            <person name="Veneault-Fourrey C."/>
            <person name="LaButti K."/>
            <person name="Lindquist E.A."/>
            <person name="Lipzen A."/>
            <person name="Lundell T."/>
            <person name="Morin E."/>
            <person name="Murat C."/>
            <person name="Riley R."/>
            <person name="Ohm R."/>
            <person name="Sun H."/>
            <person name="Tunlid A."/>
            <person name="Henrissat B."/>
            <person name="Grigoriev I.V."/>
            <person name="Hibbett D.S."/>
            <person name="Martin F."/>
        </authorList>
    </citation>
    <scope>NUCLEOTIDE SEQUENCE [LARGE SCALE GENOMIC DNA]</scope>
    <source>
        <strain evidence="4">Zn</strain>
    </source>
</reference>
<sequence>MSSAKEKVAFYKRDAYDKLGSSSDTIPAISHKEEIPKARTQKPWLVKKPEILKGLLPDFSLNCRRLTPAPGYIEALTKDHVDCIRTPITRFTETGISRWLMACTGRSPPSSVPRGPIQTSCLPSPSESMARRSEACGIRRASMASRIRTSGWPRWLPEPTLRPRPAWNQPLGNGAALHGKSADFAKGLRKAAREGRVDDLLEYVNAFFAATVLADGCNSWYNGGRPGASIHGIWPGSAAHVTSRDMVGCPGLFLSRAPV</sequence>
<evidence type="ECO:0000313" key="4">
    <source>
        <dbReference type="Proteomes" id="UP000054321"/>
    </source>
</evidence>
<name>A0A0C3GTE6_OIDMZ</name>
<keyword evidence="4" id="KW-1185">Reference proteome</keyword>
<evidence type="ECO:0000256" key="1">
    <source>
        <dbReference type="ARBA" id="ARBA00010139"/>
    </source>
</evidence>
<accession>A0A0C3GTE6</accession>
<dbReference type="EMBL" id="KN832893">
    <property type="protein sequence ID" value="KIM93646.1"/>
    <property type="molecule type" value="Genomic_DNA"/>
</dbReference>
<evidence type="ECO:0000313" key="3">
    <source>
        <dbReference type="EMBL" id="KIM93646.1"/>
    </source>
</evidence>
<protein>
    <submittedName>
        <fullName evidence="3">Uncharacterized protein</fullName>
    </submittedName>
</protein>
<dbReference type="Proteomes" id="UP000054321">
    <property type="component" value="Unassembled WGS sequence"/>
</dbReference>
<dbReference type="PANTHER" id="PTHR42877">
    <property type="entry name" value="L-ORNITHINE N(5)-MONOOXYGENASE-RELATED"/>
    <property type="match status" value="1"/>
</dbReference>
<proteinExistence type="inferred from homology"/>
<dbReference type="InParanoid" id="A0A0C3GTE6"/>
<feature type="compositionally biased region" description="Low complexity" evidence="2">
    <location>
        <begin position="107"/>
        <end position="116"/>
    </location>
</feature>
<dbReference type="STRING" id="913774.A0A0C3GTE6"/>
<feature type="compositionally biased region" description="Polar residues" evidence="2">
    <location>
        <begin position="117"/>
        <end position="127"/>
    </location>
</feature>
<dbReference type="HOGENOM" id="CLU_1074000_0_0_1"/>
<feature type="region of interest" description="Disordered" evidence="2">
    <location>
        <begin position="107"/>
        <end position="127"/>
    </location>
</feature>
<comment type="similarity">
    <text evidence="1">Belongs to the FAD-binding monooxygenase family.</text>
</comment>
<organism evidence="3 4">
    <name type="scientific">Oidiodendron maius (strain Zn)</name>
    <dbReference type="NCBI Taxonomy" id="913774"/>
    <lineage>
        <taxon>Eukaryota</taxon>
        <taxon>Fungi</taxon>
        <taxon>Dikarya</taxon>
        <taxon>Ascomycota</taxon>
        <taxon>Pezizomycotina</taxon>
        <taxon>Leotiomycetes</taxon>
        <taxon>Leotiomycetes incertae sedis</taxon>
        <taxon>Myxotrichaceae</taxon>
        <taxon>Oidiodendron</taxon>
    </lineage>
</organism>
<dbReference type="OrthoDB" id="74360at2759"/>
<dbReference type="InterPro" id="IPR051209">
    <property type="entry name" value="FAD-bind_Monooxygenase_sf"/>
</dbReference>